<dbReference type="Proteomes" id="UP000692954">
    <property type="component" value="Unassembled WGS sequence"/>
</dbReference>
<comment type="caution">
    <text evidence="1">The sequence shown here is derived from an EMBL/GenBank/DDBJ whole genome shotgun (WGS) entry which is preliminary data.</text>
</comment>
<evidence type="ECO:0000313" key="2">
    <source>
        <dbReference type="Proteomes" id="UP000692954"/>
    </source>
</evidence>
<sequence length="184" mass="21769">MILKRFIQFIIESEGIDYCQQNDQTISLDQIKYNLEINFDQQFFILPISIIHQFIITWKIKQLMDHYLTNILLKLSRVVMTLEIKIPIKNMETNQNAVEFPLSGLIITVKQEYRGFIHIFIFESDEGIIINYKEDDNLAYITIAQTDSKIFIFSFVTSSFTKFPQIEIIQHVFQDFVTEQTLIV</sequence>
<name>A0A8S1KFD5_9CILI</name>
<proteinExistence type="predicted"/>
<evidence type="ECO:0000313" key="1">
    <source>
        <dbReference type="EMBL" id="CAD8049594.1"/>
    </source>
</evidence>
<dbReference type="AlphaFoldDB" id="A0A8S1KFD5"/>
<protein>
    <submittedName>
        <fullName evidence="1">Uncharacterized protein</fullName>
    </submittedName>
</protein>
<accession>A0A8S1KFD5</accession>
<keyword evidence="2" id="KW-1185">Reference proteome</keyword>
<gene>
    <name evidence="1" type="ORF">PSON_ATCC_30995.1.T0040216</name>
</gene>
<organism evidence="1 2">
    <name type="scientific">Paramecium sonneborni</name>
    <dbReference type="NCBI Taxonomy" id="65129"/>
    <lineage>
        <taxon>Eukaryota</taxon>
        <taxon>Sar</taxon>
        <taxon>Alveolata</taxon>
        <taxon>Ciliophora</taxon>
        <taxon>Intramacronucleata</taxon>
        <taxon>Oligohymenophorea</taxon>
        <taxon>Peniculida</taxon>
        <taxon>Parameciidae</taxon>
        <taxon>Paramecium</taxon>
    </lineage>
</organism>
<reference evidence="1" key="1">
    <citation type="submission" date="2021-01" db="EMBL/GenBank/DDBJ databases">
        <authorList>
            <consortium name="Genoscope - CEA"/>
            <person name="William W."/>
        </authorList>
    </citation>
    <scope>NUCLEOTIDE SEQUENCE</scope>
</reference>
<dbReference type="EMBL" id="CAJJDN010000004">
    <property type="protein sequence ID" value="CAD8049594.1"/>
    <property type="molecule type" value="Genomic_DNA"/>
</dbReference>